<evidence type="ECO:0000256" key="4">
    <source>
        <dbReference type="ARBA" id="ARBA00023136"/>
    </source>
</evidence>
<feature type="domain" description="Major facilitator superfamily (MFS) profile" evidence="7">
    <location>
        <begin position="102"/>
        <end position="497"/>
    </location>
</feature>
<evidence type="ECO:0000313" key="8">
    <source>
        <dbReference type="EMBL" id="KAK3237160.1"/>
    </source>
</evidence>
<accession>A0AAE0ESF2</accession>
<dbReference type="InterPro" id="IPR011701">
    <property type="entry name" value="MFS"/>
</dbReference>
<feature type="transmembrane region" description="Helical" evidence="6">
    <location>
        <begin position="192"/>
        <end position="214"/>
    </location>
</feature>
<feature type="transmembrane region" description="Helical" evidence="6">
    <location>
        <begin position="267"/>
        <end position="289"/>
    </location>
</feature>
<keyword evidence="3 6" id="KW-1133">Transmembrane helix</keyword>
<protein>
    <recommendedName>
        <fullName evidence="7">Major facilitator superfamily (MFS) profile domain-containing protein</fullName>
    </recommendedName>
</protein>
<proteinExistence type="inferred from homology"/>
<evidence type="ECO:0000256" key="3">
    <source>
        <dbReference type="ARBA" id="ARBA00022989"/>
    </source>
</evidence>
<evidence type="ECO:0000313" key="9">
    <source>
        <dbReference type="Proteomes" id="UP001190700"/>
    </source>
</evidence>
<dbReference type="PROSITE" id="PS50850">
    <property type="entry name" value="MFS"/>
    <property type="match status" value="1"/>
</dbReference>
<reference evidence="8 9" key="1">
    <citation type="journal article" date="2015" name="Genome Biol. Evol.">
        <title>Comparative Genomics of a Bacterivorous Green Alga Reveals Evolutionary Causalities and Consequences of Phago-Mixotrophic Mode of Nutrition.</title>
        <authorList>
            <person name="Burns J.A."/>
            <person name="Paasch A."/>
            <person name="Narechania A."/>
            <person name="Kim E."/>
        </authorList>
    </citation>
    <scope>NUCLEOTIDE SEQUENCE [LARGE SCALE GENOMIC DNA]</scope>
    <source>
        <strain evidence="8 9">PLY_AMNH</strain>
    </source>
</reference>
<feature type="transmembrane region" description="Helical" evidence="6">
    <location>
        <begin position="235"/>
        <end position="261"/>
    </location>
</feature>
<feature type="transmembrane region" description="Helical" evidence="6">
    <location>
        <begin position="408"/>
        <end position="430"/>
    </location>
</feature>
<dbReference type="GO" id="GO:0005315">
    <property type="term" value="F:phosphate transmembrane transporter activity"/>
    <property type="evidence" value="ECO:0007669"/>
    <property type="project" value="TreeGrafter"/>
</dbReference>
<sequence length="500" mass="52654">MIACTTATPRATLGNSNAHRTFKFRSSRSRALNLVPLTSKWSSQVAVLGGKALPLKLRSWSQDSAVRQCKAARPVSAHASAAVADSGDPLEATRFSGQVKGIILGSGLCLLLCNMCRVCMSVAIIPLGAEYGWTPSTMGIIQASFLYGYMATQILGGVLADKVGGKVVMTVGVTCFASATCILPLAMSAKAVTLGAVVPLVVAFRFLTGIGQGVTMPSMNSLVARHVAPALRARAIGGIFAGFHGGTLVGLVLSPIVMSLYGWRSLFYLYAALALPIMLLWQAAVPVHTPAPGAPAGASSPLAMLSKPGVWAPIAANFVNHWGYFTYLNWMPAYFNQVLGFNLQASTLFSFLPWLSMSVMSYVAGWIADWLVNSGVERSRVRKLVQSVAFLGPACALAPLATTQDPGVALGCFTIALAAQSFSQAGYLANMPEIAPKRTGQLFGICNTVGSLAGILATTTAGIIIEKTGSWVLVFQTMVGVYLTGVVLFNWLCTSEKLVD</sequence>
<dbReference type="FunFam" id="1.20.1250.20:FF:000058">
    <property type="entry name" value="ascorbate transporter, chloroplastic isoform X1"/>
    <property type="match status" value="1"/>
</dbReference>
<feature type="transmembrane region" description="Helical" evidence="6">
    <location>
        <begin position="442"/>
        <end position="465"/>
    </location>
</feature>
<organism evidence="8 9">
    <name type="scientific">Cymbomonas tetramitiformis</name>
    <dbReference type="NCBI Taxonomy" id="36881"/>
    <lineage>
        <taxon>Eukaryota</taxon>
        <taxon>Viridiplantae</taxon>
        <taxon>Chlorophyta</taxon>
        <taxon>Pyramimonadophyceae</taxon>
        <taxon>Pyramimonadales</taxon>
        <taxon>Pyramimonadaceae</taxon>
        <taxon>Cymbomonas</taxon>
    </lineage>
</organism>
<dbReference type="PANTHER" id="PTHR11662:SF399">
    <property type="entry name" value="FI19708P1-RELATED"/>
    <property type="match status" value="1"/>
</dbReference>
<dbReference type="SUPFAM" id="SSF103473">
    <property type="entry name" value="MFS general substrate transporter"/>
    <property type="match status" value="1"/>
</dbReference>
<evidence type="ECO:0000256" key="6">
    <source>
        <dbReference type="SAM" id="Phobius"/>
    </source>
</evidence>
<feature type="transmembrane region" description="Helical" evidence="6">
    <location>
        <begin position="471"/>
        <end position="493"/>
    </location>
</feature>
<keyword evidence="4 6" id="KW-0472">Membrane</keyword>
<gene>
    <name evidence="8" type="ORF">CYMTET_52740</name>
</gene>
<evidence type="ECO:0000259" key="7">
    <source>
        <dbReference type="PROSITE" id="PS50850"/>
    </source>
</evidence>
<dbReference type="EMBL" id="LGRX02034686">
    <property type="protein sequence ID" value="KAK3237160.1"/>
    <property type="molecule type" value="Genomic_DNA"/>
</dbReference>
<dbReference type="AlphaFoldDB" id="A0AAE0ESF2"/>
<dbReference type="Gene3D" id="1.20.1250.20">
    <property type="entry name" value="MFS general substrate transporter like domains"/>
    <property type="match status" value="2"/>
</dbReference>
<name>A0AAE0ESF2_9CHLO</name>
<keyword evidence="2 6" id="KW-0812">Transmembrane</keyword>
<evidence type="ECO:0000256" key="1">
    <source>
        <dbReference type="ARBA" id="ARBA00004141"/>
    </source>
</evidence>
<dbReference type="PANTHER" id="PTHR11662">
    <property type="entry name" value="SOLUTE CARRIER FAMILY 17"/>
    <property type="match status" value="1"/>
</dbReference>
<comment type="subcellular location">
    <subcellularLocation>
        <location evidence="1">Membrane</location>
        <topology evidence="1">Multi-pass membrane protein</topology>
    </subcellularLocation>
</comment>
<feature type="transmembrane region" description="Helical" evidence="6">
    <location>
        <begin position="310"/>
        <end position="331"/>
    </location>
</feature>
<dbReference type="GO" id="GO:0016020">
    <property type="term" value="C:membrane"/>
    <property type="evidence" value="ECO:0007669"/>
    <property type="project" value="UniProtKB-SubCell"/>
</dbReference>
<evidence type="ECO:0000256" key="2">
    <source>
        <dbReference type="ARBA" id="ARBA00022692"/>
    </source>
</evidence>
<dbReference type="Proteomes" id="UP001190700">
    <property type="component" value="Unassembled WGS sequence"/>
</dbReference>
<dbReference type="InterPro" id="IPR036259">
    <property type="entry name" value="MFS_trans_sf"/>
</dbReference>
<comment type="caution">
    <text evidence="8">The sequence shown here is derived from an EMBL/GenBank/DDBJ whole genome shotgun (WGS) entry which is preliminary data.</text>
</comment>
<evidence type="ECO:0000256" key="5">
    <source>
        <dbReference type="ARBA" id="ARBA00024362"/>
    </source>
</evidence>
<feature type="transmembrane region" description="Helical" evidence="6">
    <location>
        <begin position="167"/>
        <end position="186"/>
    </location>
</feature>
<dbReference type="InterPro" id="IPR020846">
    <property type="entry name" value="MFS_dom"/>
</dbReference>
<keyword evidence="9" id="KW-1185">Reference proteome</keyword>
<dbReference type="InterPro" id="IPR050382">
    <property type="entry name" value="MFS_Na/Anion_cotransporter"/>
</dbReference>
<dbReference type="Pfam" id="PF07690">
    <property type="entry name" value="MFS_1"/>
    <property type="match status" value="1"/>
</dbReference>
<comment type="similarity">
    <text evidence="5">Belongs to the major facilitator superfamily. Sodium/anion cotransporter (TC 2.A.1.14) family.</text>
</comment>
<dbReference type="GO" id="GO:0009536">
    <property type="term" value="C:plastid"/>
    <property type="evidence" value="ECO:0007669"/>
    <property type="project" value="TreeGrafter"/>
</dbReference>
<feature type="transmembrane region" description="Helical" evidence="6">
    <location>
        <begin position="102"/>
        <end position="127"/>
    </location>
</feature>